<evidence type="ECO:0000313" key="1">
    <source>
        <dbReference type="EMBL" id="OIQ67843.1"/>
    </source>
</evidence>
<protein>
    <submittedName>
        <fullName evidence="1">Uncharacterized protein</fullName>
    </submittedName>
</protein>
<dbReference type="AlphaFoldDB" id="A0A1J5PRC7"/>
<sequence>MDDGCQMSRPVSHMLRCLTKHRSWLAISLRDSVVLVSFLCSASATLVQMGMKWSVNGIAALSVLLITGCSGKHVDNTAHTPVKALAKIAPVPEAKPNKFVAAHAPKRSVRLPAAAKLAQPLAPEKPLTIYLTAYSFWDNTPPASTAIARPVIHLEAGGSGSFKDPVTIAVGHSIVGVVQTLDYPAGTKFYLPDLHKYAIVEDVCGNGDEPQNGPCHTGDKGYPWLDIYIDGQKAGEGAATDCASRVTAVQFAIENPKSGYPVSLGSISETGCHRFADADLPENRKARHGKVSSTP</sequence>
<reference evidence="1" key="1">
    <citation type="submission" date="2016-10" db="EMBL/GenBank/DDBJ databases">
        <title>Sequence of Gallionella enrichment culture.</title>
        <authorList>
            <person name="Poehlein A."/>
            <person name="Muehling M."/>
            <person name="Daniel R."/>
        </authorList>
    </citation>
    <scope>NUCLEOTIDE SEQUENCE</scope>
</reference>
<comment type="caution">
    <text evidence="1">The sequence shown here is derived from an EMBL/GenBank/DDBJ whole genome shotgun (WGS) entry which is preliminary data.</text>
</comment>
<proteinExistence type="predicted"/>
<gene>
    <name evidence="1" type="ORF">GALL_505760</name>
</gene>
<accession>A0A1J5PRC7</accession>
<name>A0A1J5PRC7_9ZZZZ</name>
<dbReference type="EMBL" id="MLJW01005668">
    <property type="protein sequence ID" value="OIQ67843.1"/>
    <property type="molecule type" value="Genomic_DNA"/>
</dbReference>
<organism evidence="1">
    <name type="scientific">mine drainage metagenome</name>
    <dbReference type="NCBI Taxonomy" id="410659"/>
    <lineage>
        <taxon>unclassified sequences</taxon>
        <taxon>metagenomes</taxon>
        <taxon>ecological metagenomes</taxon>
    </lineage>
</organism>